<dbReference type="AlphaFoldDB" id="A0A6J4NPH4"/>
<dbReference type="EMBL" id="CADCUR010000086">
    <property type="protein sequence ID" value="CAA9392103.1"/>
    <property type="molecule type" value="Genomic_DNA"/>
</dbReference>
<name>A0A6J4NPH4_9BACT</name>
<protein>
    <submittedName>
        <fullName evidence="1">Uncharacterized protein</fullName>
    </submittedName>
</protein>
<gene>
    <name evidence="1" type="ORF">AVDCRST_MAG74-1161</name>
</gene>
<organism evidence="1">
    <name type="scientific">uncultured Pyrinomonadaceae bacterium</name>
    <dbReference type="NCBI Taxonomy" id="2283094"/>
    <lineage>
        <taxon>Bacteria</taxon>
        <taxon>Pseudomonadati</taxon>
        <taxon>Acidobacteriota</taxon>
        <taxon>Blastocatellia</taxon>
        <taxon>Blastocatellales</taxon>
        <taxon>Pyrinomonadaceae</taxon>
        <taxon>environmental samples</taxon>
    </lineage>
</organism>
<evidence type="ECO:0000313" key="1">
    <source>
        <dbReference type="EMBL" id="CAA9392103.1"/>
    </source>
</evidence>
<sequence>MKTGALAFLDKLFLILAAANFDFAPVSLTSYLP</sequence>
<reference evidence="1" key="1">
    <citation type="submission" date="2020-02" db="EMBL/GenBank/DDBJ databases">
        <authorList>
            <person name="Meier V. D."/>
        </authorList>
    </citation>
    <scope>NUCLEOTIDE SEQUENCE</scope>
    <source>
        <strain evidence="1">AVDCRST_MAG74</strain>
    </source>
</reference>
<accession>A0A6J4NPH4</accession>
<proteinExistence type="predicted"/>